<keyword evidence="10" id="KW-1185">Reference proteome</keyword>
<dbReference type="AlphaFoldDB" id="L2F9A5"/>
<dbReference type="InterPro" id="IPR005548">
    <property type="entry name" value="Cell_div_FtsQ/DivIB_C"/>
</dbReference>
<reference evidence="9 10" key="1">
    <citation type="journal article" date="2013" name="Genome Announc.">
        <title>Genome Sequence of Moraxella macacae 0408225, a Novel Bacterial Species Isolated from a Cynomolgus Macaque with Epistaxis.</title>
        <authorList>
            <person name="Ladner J.T."/>
            <person name="Whitehouse C.A."/>
            <person name="Koroleva G.I."/>
            <person name="Palacios G.F."/>
        </authorList>
    </citation>
    <scope>NUCLEOTIDE SEQUENCE [LARGE SCALE GENOMIC DNA]</scope>
    <source>
        <strain evidence="9 10">0408225</strain>
    </source>
</reference>
<name>L2F9A5_9GAMM</name>
<dbReference type="Gene3D" id="3.40.50.11690">
    <property type="entry name" value="Cell division protein FtsQ/DivIB"/>
    <property type="match status" value="1"/>
</dbReference>
<dbReference type="STRING" id="1230338.MOMA_04515"/>
<organism evidence="9 10">
    <name type="scientific">Moraxella macacae 0408225</name>
    <dbReference type="NCBI Taxonomy" id="1230338"/>
    <lineage>
        <taxon>Bacteria</taxon>
        <taxon>Pseudomonadati</taxon>
        <taxon>Pseudomonadota</taxon>
        <taxon>Gammaproteobacteria</taxon>
        <taxon>Moraxellales</taxon>
        <taxon>Moraxellaceae</taxon>
        <taxon>Moraxella</taxon>
    </lineage>
</organism>
<evidence type="ECO:0000256" key="7">
    <source>
        <dbReference type="SAM" id="Phobius"/>
    </source>
</evidence>
<proteinExistence type="predicted"/>
<dbReference type="InterPro" id="IPR045335">
    <property type="entry name" value="FtsQ_C_sf"/>
</dbReference>
<evidence type="ECO:0000256" key="3">
    <source>
        <dbReference type="ARBA" id="ARBA00022618"/>
    </source>
</evidence>
<evidence type="ECO:0000256" key="5">
    <source>
        <dbReference type="ARBA" id="ARBA00022989"/>
    </source>
</evidence>
<dbReference type="PATRIC" id="fig|1230338.3.peg.979"/>
<dbReference type="Gene3D" id="3.10.20.310">
    <property type="entry name" value="membrane protein fhac"/>
    <property type="match status" value="1"/>
</dbReference>
<evidence type="ECO:0000256" key="6">
    <source>
        <dbReference type="ARBA" id="ARBA00023306"/>
    </source>
</evidence>
<dbReference type="EMBL" id="ANIN01000001">
    <property type="protein sequence ID" value="ELA09639.1"/>
    <property type="molecule type" value="Genomic_DNA"/>
</dbReference>
<keyword evidence="5 7" id="KW-1133">Transmembrane helix</keyword>
<dbReference type="InterPro" id="IPR026579">
    <property type="entry name" value="FtsQ"/>
</dbReference>
<keyword evidence="7" id="KW-0472">Membrane</keyword>
<keyword evidence="1" id="KW-1003">Cell membrane</keyword>
<evidence type="ECO:0000313" key="9">
    <source>
        <dbReference type="EMBL" id="ELA09639.1"/>
    </source>
</evidence>
<dbReference type="RefSeq" id="WP_009767457.1">
    <property type="nucleotide sequence ID" value="NZ_ANIN01000001.1"/>
</dbReference>
<dbReference type="GO" id="GO:0090529">
    <property type="term" value="P:cell septum assembly"/>
    <property type="evidence" value="ECO:0007669"/>
    <property type="project" value="InterPro"/>
</dbReference>
<evidence type="ECO:0000259" key="8">
    <source>
        <dbReference type="Pfam" id="PF03799"/>
    </source>
</evidence>
<evidence type="ECO:0000256" key="4">
    <source>
        <dbReference type="ARBA" id="ARBA00022692"/>
    </source>
</evidence>
<keyword evidence="6" id="KW-0131">Cell cycle</keyword>
<feature type="transmembrane region" description="Helical" evidence="7">
    <location>
        <begin position="27"/>
        <end position="49"/>
    </location>
</feature>
<dbReference type="PANTHER" id="PTHR35851">
    <property type="entry name" value="CELL DIVISION PROTEIN FTSQ"/>
    <property type="match status" value="1"/>
</dbReference>
<dbReference type="PANTHER" id="PTHR35851:SF1">
    <property type="entry name" value="CELL DIVISION PROTEIN FTSQ"/>
    <property type="match status" value="1"/>
</dbReference>
<comment type="caution">
    <text evidence="9">The sequence shown here is derived from an EMBL/GenBank/DDBJ whole genome shotgun (WGS) entry which is preliminary data.</text>
</comment>
<evidence type="ECO:0000313" key="10">
    <source>
        <dbReference type="Proteomes" id="UP000023795"/>
    </source>
</evidence>
<dbReference type="OrthoDB" id="9790370at2"/>
<protein>
    <submittedName>
        <fullName evidence="9">Cell division protein FtsQ</fullName>
    </submittedName>
</protein>
<feature type="domain" description="Cell division protein FtsQ/DivIB C-terminal" evidence="8">
    <location>
        <begin position="129"/>
        <end position="242"/>
    </location>
</feature>
<keyword evidence="4 7" id="KW-0812">Transmembrane</keyword>
<keyword evidence="3 9" id="KW-0132">Cell division</keyword>
<sequence>MTHAKPKILFGFDKAINFDKKTLTNPLHWLLVGVFVLFLVFFVLIVQLLKQLPNAAINVLPDGLNPYEHQVLLQTVGMQATDNFLQTDLQSYVDKISHIDWVEQVDIRRDWQKGLVVKVIPRQAVAKFGSERLVDSHGVVFYPADLSELNADYWMHLQGDDNKDAIAMMQQAKQVSDWYLPLGLKVDEVIVTSRMTWLFRFDNGLRVLVNNDNTSEKLYRLSVLLQNQLNPKLAKIQSIDLRYKNGMAITWRPVVKSETVVTNKKSNRQQTKL</sequence>
<keyword evidence="2" id="KW-0997">Cell inner membrane</keyword>
<gene>
    <name evidence="9" type="ORF">MOMA_04515</name>
</gene>
<dbReference type="Pfam" id="PF03799">
    <property type="entry name" value="FtsQ_DivIB_C"/>
    <property type="match status" value="1"/>
</dbReference>
<dbReference type="eggNOG" id="COG1589">
    <property type="taxonomic scope" value="Bacteria"/>
</dbReference>
<evidence type="ECO:0000256" key="1">
    <source>
        <dbReference type="ARBA" id="ARBA00022475"/>
    </source>
</evidence>
<accession>L2F9A5</accession>
<evidence type="ECO:0000256" key="2">
    <source>
        <dbReference type="ARBA" id="ARBA00022519"/>
    </source>
</evidence>
<dbReference type="Proteomes" id="UP000023795">
    <property type="component" value="Unassembled WGS sequence"/>
</dbReference>